<reference evidence="13 14" key="1">
    <citation type="submission" date="2019-12" db="EMBL/GenBank/DDBJ databases">
        <authorList>
            <person name="Alioto T."/>
            <person name="Alioto T."/>
            <person name="Gomez Garrido J."/>
        </authorList>
    </citation>
    <scope>NUCLEOTIDE SEQUENCE [LARGE SCALE GENOMIC DNA]</scope>
</reference>
<dbReference type="InterPro" id="IPR011006">
    <property type="entry name" value="CheY-like_superfamily"/>
</dbReference>
<evidence type="ECO:0000256" key="10">
    <source>
        <dbReference type="SAM" id="MobiDB-lite"/>
    </source>
</evidence>
<dbReference type="PANTHER" id="PTHR43874:SF95">
    <property type="entry name" value="TWO-COMPONENT RESPONSE REGULATOR-LIKE APRR5"/>
    <property type="match status" value="1"/>
</dbReference>
<dbReference type="Pfam" id="PF06203">
    <property type="entry name" value="CCT"/>
    <property type="match status" value="1"/>
</dbReference>
<comment type="subcellular location">
    <subcellularLocation>
        <location evidence="1 9">Nucleus</location>
    </subcellularLocation>
</comment>
<keyword evidence="3" id="KW-0902">Two-component regulatory system</keyword>
<feature type="compositionally biased region" description="Polar residues" evidence="10">
    <location>
        <begin position="189"/>
        <end position="209"/>
    </location>
</feature>
<feature type="region of interest" description="Disordered" evidence="10">
    <location>
        <begin position="734"/>
        <end position="762"/>
    </location>
</feature>
<feature type="region of interest" description="Disordered" evidence="10">
    <location>
        <begin position="180"/>
        <end position="209"/>
    </location>
</feature>
<sequence length="762" mass="83914">MGEIVASTEDGMVLEKDAVQKKGAGEGEVAAPPSAAEGDPSVVRWEKCLPRMVLRVLLVEADDSTRQIITALLRKCSYIVTAVPDGLKAWEVLKEGSCNVDLILTEVELPSISGYALLTLIMENDICKNIPVIMMSWHDSLSTVYKCMLKGAADFLVKPVRKNELRNLWRHVWRRRPSRSGDIGLPDESVQQRTEATAENNAVSNNSSGSILNIQRNRECIEKGSDSQSSCTKPELETEGADVEQLKGLSQLKRIKSLSNDISVPTRGEYHQENENLLMADTDTREMGSQAASIDANAVTRGEDKDNEDLLEHVNVMSEASENNHIPLNSCSTVDLMGVFDNYLKGTFTSLASNASTSKIDFLPLLDLSLKLYHPNGSVNQANDDRPILNHSDASAFSRYINKPLQSNYSTSPSTCDQQKDQNTNSDKQLSYQTLDHNSDTRSPTLCHQKHVTPATHQPRQAEITFPYHWQIGLSQPTPIRGARIETLSNVYSSAMPPVYCIQSGTSPRKSPSTVGTIESSHPLNPNYQLNHQAGISQHFQNMDRKIKDATDQAHNTLGSTLEDRGHMSSATDQSANSSFCNGPSPQKSPGTVGTIESSPPLHPNYQLNHQAGMSQHFQNMDGKINDATDQVHNKLGPTLEDRGHMSSGTDQSANSSFCNGPGHLHSMDSGSNGRMNAISVVKATSECGNEEGFIVHEGTSHRSVQREVALTKFRLKRKDRCFEKKVRYESRKKLAEQRPRVKGQFVRQLPNDPQPGDSSSG</sequence>
<feature type="compositionally biased region" description="Polar residues" evidence="10">
    <location>
        <begin position="647"/>
        <end position="659"/>
    </location>
</feature>
<dbReference type="AlphaFoldDB" id="A0A8S0QZC8"/>
<dbReference type="PANTHER" id="PTHR43874">
    <property type="entry name" value="TWO-COMPONENT RESPONSE REGULATOR"/>
    <property type="match status" value="1"/>
</dbReference>
<evidence type="ECO:0000256" key="1">
    <source>
        <dbReference type="ARBA" id="ARBA00004123"/>
    </source>
</evidence>
<evidence type="ECO:0000256" key="3">
    <source>
        <dbReference type="ARBA" id="ARBA00023012"/>
    </source>
</evidence>
<organism evidence="13 14">
    <name type="scientific">Olea europaea subsp. europaea</name>
    <dbReference type="NCBI Taxonomy" id="158383"/>
    <lineage>
        <taxon>Eukaryota</taxon>
        <taxon>Viridiplantae</taxon>
        <taxon>Streptophyta</taxon>
        <taxon>Embryophyta</taxon>
        <taxon>Tracheophyta</taxon>
        <taxon>Spermatophyta</taxon>
        <taxon>Magnoliopsida</taxon>
        <taxon>eudicotyledons</taxon>
        <taxon>Gunneridae</taxon>
        <taxon>Pentapetalae</taxon>
        <taxon>asterids</taxon>
        <taxon>lamiids</taxon>
        <taxon>Lamiales</taxon>
        <taxon>Oleaceae</taxon>
        <taxon>Oleeae</taxon>
        <taxon>Olea</taxon>
    </lineage>
</organism>
<dbReference type="PROSITE" id="PS51017">
    <property type="entry name" value="CCT"/>
    <property type="match status" value="1"/>
</dbReference>
<dbReference type="SMART" id="SM00448">
    <property type="entry name" value="REC"/>
    <property type="match status" value="1"/>
</dbReference>
<feature type="compositionally biased region" description="Polar residues" evidence="10">
    <location>
        <begin position="569"/>
        <end position="598"/>
    </location>
</feature>
<evidence type="ECO:0000256" key="2">
    <source>
        <dbReference type="ARBA" id="ARBA00010330"/>
    </source>
</evidence>
<comment type="similarity">
    <text evidence="2">Belongs to the ARR-like family.</text>
</comment>
<dbReference type="GO" id="GO:0009736">
    <property type="term" value="P:cytokinin-activated signaling pathway"/>
    <property type="evidence" value="ECO:0007669"/>
    <property type="project" value="InterPro"/>
</dbReference>
<dbReference type="GO" id="GO:0000160">
    <property type="term" value="P:phosphorelay signal transduction system"/>
    <property type="evidence" value="ECO:0007669"/>
    <property type="project" value="UniProtKB-KW"/>
</dbReference>
<evidence type="ECO:0000259" key="11">
    <source>
        <dbReference type="PROSITE" id="PS50110"/>
    </source>
</evidence>
<name>A0A8S0QZC8_OLEEU</name>
<dbReference type="Proteomes" id="UP000594638">
    <property type="component" value="Unassembled WGS sequence"/>
</dbReference>
<dbReference type="SUPFAM" id="SSF52172">
    <property type="entry name" value="CheY-like"/>
    <property type="match status" value="1"/>
</dbReference>
<keyword evidence="7 9" id="KW-0539">Nucleus</keyword>
<feature type="domain" description="Response regulatory" evidence="11">
    <location>
        <begin position="55"/>
        <end position="173"/>
    </location>
</feature>
<dbReference type="InterPro" id="IPR045279">
    <property type="entry name" value="ARR-like"/>
</dbReference>
<evidence type="ECO:0000256" key="7">
    <source>
        <dbReference type="ARBA" id="ARBA00023242"/>
    </source>
</evidence>
<feature type="domain" description="CCT" evidence="12">
    <location>
        <begin position="707"/>
        <end position="749"/>
    </location>
</feature>
<comment type="caution">
    <text evidence="13">The sequence shown here is derived from an EMBL/GenBank/DDBJ whole genome shotgun (WGS) entry which is preliminary data.</text>
</comment>
<dbReference type="GO" id="GO:0005634">
    <property type="term" value="C:nucleus"/>
    <property type="evidence" value="ECO:0007669"/>
    <property type="project" value="UniProtKB-SubCell"/>
</dbReference>
<feature type="region of interest" description="Disordered" evidence="10">
    <location>
        <begin position="560"/>
        <end position="608"/>
    </location>
</feature>
<dbReference type="OrthoDB" id="60033at2759"/>
<dbReference type="InterPro" id="IPR010402">
    <property type="entry name" value="CCT_domain"/>
</dbReference>
<accession>A0A8S0QZC8</accession>
<protein>
    <submittedName>
        <fullName evidence="13">Two-component response regulator-like APRR5 isoform X2</fullName>
    </submittedName>
</protein>
<evidence type="ECO:0000256" key="8">
    <source>
        <dbReference type="PROSITE-ProRule" id="PRU00169"/>
    </source>
</evidence>
<evidence type="ECO:0000256" key="4">
    <source>
        <dbReference type="ARBA" id="ARBA00023015"/>
    </source>
</evidence>
<keyword evidence="6" id="KW-0804">Transcription</keyword>
<gene>
    <name evidence="13" type="ORF">OLEA9_A110681</name>
</gene>
<dbReference type="Pfam" id="PF00072">
    <property type="entry name" value="Response_reg"/>
    <property type="match status" value="1"/>
</dbReference>
<evidence type="ECO:0000256" key="9">
    <source>
        <dbReference type="PROSITE-ProRule" id="PRU00357"/>
    </source>
</evidence>
<evidence type="ECO:0000259" key="12">
    <source>
        <dbReference type="PROSITE" id="PS51017"/>
    </source>
</evidence>
<dbReference type="Gene3D" id="3.40.50.2300">
    <property type="match status" value="1"/>
</dbReference>
<evidence type="ECO:0000313" key="13">
    <source>
        <dbReference type="EMBL" id="CAA2971231.1"/>
    </source>
</evidence>
<keyword evidence="14" id="KW-1185">Reference proteome</keyword>
<evidence type="ECO:0000256" key="5">
    <source>
        <dbReference type="ARBA" id="ARBA00023108"/>
    </source>
</evidence>
<evidence type="ECO:0000256" key="6">
    <source>
        <dbReference type="ARBA" id="ARBA00023163"/>
    </source>
</evidence>
<dbReference type="PROSITE" id="PS50110">
    <property type="entry name" value="RESPONSE_REGULATORY"/>
    <property type="match status" value="1"/>
</dbReference>
<dbReference type="InterPro" id="IPR001789">
    <property type="entry name" value="Sig_transdc_resp-reg_receiver"/>
</dbReference>
<comment type="caution">
    <text evidence="8">Lacks conserved residue(s) required for the propagation of feature annotation.</text>
</comment>
<dbReference type="GO" id="GO:0048511">
    <property type="term" value="P:rhythmic process"/>
    <property type="evidence" value="ECO:0007669"/>
    <property type="project" value="UniProtKB-KW"/>
</dbReference>
<feature type="region of interest" description="Disordered" evidence="10">
    <location>
        <begin position="408"/>
        <end position="428"/>
    </location>
</feature>
<keyword evidence="5" id="KW-0090">Biological rhythms</keyword>
<evidence type="ECO:0000313" key="14">
    <source>
        <dbReference type="Proteomes" id="UP000594638"/>
    </source>
</evidence>
<dbReference type="EMBL" id="CACTIH010002003">
    <property type="protein sequence ID" value="CAA2971231.1"/>
    <property type="molecule type" value="Genomic_DNA"/>
</dbReference>
<dbReference type="Gramene" id="OE9A110681T3">
    <property type="protein sequence ID" value="OE9A110681C3"/>
    <property type="gene ID" value="OE9A110681"/>
</dbReference>
<dbReference type="CDD" id="cd17582">
    <property type="entry name" value="psREC_PRR"/>
    <property type="match status" value="1"/>
</dbReference>
<feature type="region of interest" description="Disordered" evidence="10">
    <location>
        <begin position="628"/>
        <end position="672"/>
    </location>
</feature>
<proteinExistence type="inferred from homology"/>
<keyword evidence="4" id="KW-0805">Transcription regulation</keyword>